<protein>
    <recommendedName>
        <fullName evidence="3">Extracellular solute-binding protein</fullName>
    </recommendedName>
</protein>
<accession>X1E620</accession>
<dbReference type="AlphaFoldDB" id="X1E620"/>
<keyword evidence="1" id="KW-0732">Signal</keyword>
<comment type="caution">
    <text evidence="2">The sequence shown here is derived from an EMBL/GenBank/DDBJ whole genome shotgun (WGS) entry which is preliminary data.</text>
</comment>
<dbReference type="GO" id="GO:0015888">
    <property type="term" value="P:thiamine transport"/>
    <property type="evidence" value="ECO:0007669"/>
    <property type="project" value="TreeGrafter"/>
</dbReference>
<reference evidence="2" key="1">
    <citation type="journal article" date="2014" name="Front. Microbiol.">
        <title>High frequency of phylogenetically diverse reductive dehalogenase-homologous genes in deep subseafloor sedimentary metagenomes.</title>
        <authorList>
            <person name="Kawai M."/>
            <person name="Futagami T."/>
            <person name="Toyoda A."/>
            <person name="Takaki Y."/>
            <person name="Nishi S."/>
            <person name="Hori S."/>
            <person name="Arai W."/>
            <person name="Tsubouchi T."/>
            <person name="Morono Y."/>
            <person name="Uchiyama I."/>
            <person name="Ito T."/>
            <person name="Fujiyama A."/>
            <person name="Inagaki F."/>
            <person name="Takami H."/>
        </authorList>
    </citation>
    <scope>NUCLEOTIDE SEQUENCE</scope>
    <source>
        <strain evidence="2">Expedition CK06-06</strain>
    </source>
</reference>
<organism evidence="2">
    <name type="scientific">marine sediment metagenome</name>
    <dbReference type="NCBI Taxonomy" id="412755"/>
    <lineage>
        <taxon>unclassified sequences</taxon>
        <taxon>metagenomes</taxon>
        <taxon>ecological metagenomes</taxon>
    </lineage>
</organism>
<dbReference type="Pfam" id="PF13343">
    <property type="entry name" value="SBP_bac_6"/>
    <property type="match status" value="1"/>
</dbReference>
<name>X1E620_9ZZZZ</name>
<dbReference type="GO" id="GO:0030975">
    <property type="term" value="F:thiamine binding"/>
    <property type="evidence" value="ECO:0007669"/>
    <property type="project" value="TreeGrafter"/>
</dbReference>
<proteinExistence type="predicted"/>
<gene>
    <name evidence="2" type="ORF">S01H4_40101</name>
</gene>
<dbReference type="PANTHER" id="PTHR30006:SF2">
    <property type="entry name" value="ABC TRANSPORTER SUBSTRATE-BINDING PROTEIN"/>
    <property type="match status" value="1"/>
</dbReference>
<evidence type="ECO:0000256" key="1">
    <source>
        <dbReference type="ARBA" id="ARBA00022729"/>
    </source>
</evidence>
<dbReference type="PANTHER" id="PTHR30006">
    <property type="entry name" value="THIAMINE-BINDING PERIPLASMIC PROTEIN-RELATED"/>
    <property type="match status" value="1"/>
</dbReference>
<feature type="non-terminal residue" evidence="2">
    <location>
        <position position="1"/>
    </location>
</feature>
<dbReference type="SUPFAM" id="SSF53850">
    <property type="entry name" value="Periplasmic binding protein-like II"/>
    <property type="match status" value="1"/>
</dbReference>
<dbReference type="GO" id="GO:0030976">
    <property type="term" value="F:thiamine pyrophosphate binding"/>
    <property type="evidence" value="ECO:0007669"/>
    <property type="project" value="TreeGrafter"/>
</dbReference>
<dbReference type="GO" id="GO:0030288">
    <property type="term" value="C:outer membrane-bounded periplasmic space"/>
    <property type="evidence" value="ECO:0007669"/>
    <property type="project" value="TreeGrafter"/>
</dbReference>
<dbReference type="Gene3D" id="3.40.190.10">
    <property type="entry name" value="Periplasmic binding protein-like II"/>
    <property type="match status" value="2"/>
</dbReference>
<evidence type="ECO:0008006" key="3">
    <source>
        <dbReference type="Google" id="ProtNLM"/>
    </source>
</evidence>
<dbReference type="EMBL" id="BART01021802">
    <property type="protein sequence ID" value="GAH04103.1"/>
    <property type="molecule type" value="Genomic_DNA"/>
</dbReference>
<evidence type="ECO:0000313" key="2">
    <source>
        <dbReference type="EMBL" id="GAH04103.1"/>
    </source>
</evidence>
<sequence>VTTPPTSFTDLLNPIYRGKLAYPDPTTSGNGLRFLCALIKIMGEDEAFEFLAELEPLIARHDSLPLGEFIDKGELWIQVSDDSVITSEVMREHLVDQYMCVTDEGAIAGYVAIAITKDAPNLEAAKELVDFMLSEEGQIYVTAGYGYPCRENMVQYIPEDLAKIWQPFFDKPVIPLDWEEISGNMEAWKERWLQEIQPLGK</sequence>